<evidence type="ECO:0000256" key="2">
    <source>
        <dbReference type="SAM" id="MobiDB-lite"/>
    </source>
</evidence>
<evidence type="ECO:0000313" key="4">
    <source>
        <dbReference type="Proteomes" id="UP000194280"/>
    </source>
</evidence>
<accession>A0A1Z5SLG7</accession>
<sequence length="189" mass="22073">MDAIKKRMNALRIGSRRFRRQSRRARRQGENARAGEPVQGAGDHVPTAQEPDARSEVEKLEGMHKDAKAAADESAQHGTQNESLTRRLQLLEEERRRTTRCLRETNEKYVHHHRASLVSRRPFMCHEGHSRIKGAPPDRRQAGHYERKVQALEKTRHRDQWEKKYEDMAKKYADTKKELDDFVSEIGNI</sequence>
<feature type="region of interest" description="Disordered" evidence="2">
    <location>
        <begin position="1"/>
        <end position="84"/>
    </location>
</feature>
<comment type="caution">
    <text evidence="3">The sequence shown here is derived from an EMBL/GenBank/DDBJ whole genome shotgun (WGS) entry which is preliminary data.</text>
</comment>
<dbReference type="InterPro" id="IPR000533">
    <property type="entry name" value="Tropomyosin"/>
</dbReference>
<dbReference type="STRING" id="1157616.A0A1Z5SLG7"/>
<dbReference type="EMBL" id="MUNK01000498">
    <property type="protein sequence ID" value="OTA16726.1"/>
    <property type="molecule type" value="Genomic_DNA"/>
</dbReference>
<protein>
    <submittedName>
        <fullName evidence="3">Uncharacterized protein</fullName>
    </submittedName>
</protein>
<organism evidence="3 4">
    <name type="scientific">Hortaea werneckii EXF-2000</name>
    <dbReference type="NCBI Taxonomy" id="1157616"/>
    <lineage>
        <taxon>Eukaryota</taxon>
        <taxon>Fungi</taxon>
        <taxon>Dikarya</taxon>
        <taxon>Ascomycota</taxon>
        <taxon>Pezizomycotina</taxon>
        <taxon>Dothideomycetes</taxon>
        <taxon>Dothideomycetidae</taxon>
        <taxon>Mycosphaerellales</taxon>
        <taxon>Teratosphaeriaceae</taxon>
        <taxon>Hortaea</taxon>
    </lineage>
</organism>
<dbReference type="InParanoid" id="A0A1Z5SLG7"/>
<gene>
    <name evidence="3" type="ORF">BTJ68_15401</name>
</gene>
<keyword evidence="1" id="KW-0175">Coiled coil</keyword>
<dbReference type="Pfam" id="PF00261">
    <property type="entry name" value="Tropomyosin"/>
    <property type="match status" value="1"/>
</dbReference>
<keyword evidence="4" id="KW-1185">Reference proteome</keyword>
<dbReference type="Proteomes" id="UP000194280">
    <property type="component" value="Unassembled WGS sequence"/>
</dbReference>
<feature type="compositionally biased region" description="Basic residues" evidence="2">
    <location>
        <begin position="1"/>
        <end position="26"/>
    </location>
</feature>
<reference evidence="3 4" key="1">
    <citation type="submission" date="2017-01" db="EMBL/GenBank/DDBJ databases">
        <title>The recent genome duplication of the halophilic yeast Hortaea werneckii: insights from long-read sequencing.</title>
        <authorList>
            <person name="Sinha S."/>
            <person name="Flibotte S."/>
            <person name="Neira M."/>
            <person name="Lenassi M."/>
            <person name="Gostincar C."/>
            <person name="Stajich J.E."/>
            <person name="Nislow C.E."/>
        </authorList>
    </citation>
    <scope>NUCLEOTIDE SEQUENCE [LARGE SCALE GENOMIC DNA]</scope>
    <source>
        <strain evidence="3 4">EXF-2000</strain>
    </source>
</reference>
<dbReference type="AlphaFoldDB" id="A0A1Z5SLG7"/>
<evidence type="ECO:0000313" key="3">
    <source>
        <dbReference type="EMBL" id="OTA16726.1"/>
    </source>
</evidence>
<dbReference type="SUPFAM" id="SSF57997">
    <property type="entry name" value="Tropomyosin"/>
    <property type="match status" value="1"/>
</dbReference>
<proteinExistence type="predicted"/>
<name>A0A1Z5SLG7_HORWE</name>
<dbReference type="OrthoDB" id="128924at2759"/>
<evidence type="ECO:0000256" key="1">
    <source>
        <dbReference type="ARBA" id="ARBA00023054"/>
    </source>
</evidence>
<feature type="compositionally biased region" description="Basic and acidic residues" evidence="2">
    <location>
        <begin position="51"/>
        <end position="75"/>
    </location>
</feature>
<dbReference type="VEuPathDB" id="FungiDB:BTJ68_15401"/>